<gene>
    <name evidence="2" type="ORF">EJ04DRAFT_555146</name>
</gene>
<accession>A0A9P4QNN3</accession>
<proteinExistence type="predicted"/>
<dbReference type="EMBL" id="ML996209">
    <property type="protein sequence ID" value="KAF2730788.1"/>
    <property type="molecule type" value="Genomic_DNA"/>
</dbReference>
<organism evidence="2 3">
    <name type="scientific">Polyplosphaeria fusca</name>
    <dbReference type="NCBI Taxonomy" id="682080"/>
    <lineage>
        <taxon>Eukaryota</taxon>
        <taxon>Fungi</taxon>
        <taxon>Dikarya</taxon>
        <taxon>Ascomycota</taxon>
        <taxon>Pezizomycotina</taxon>
        <taxon>Dothideomycetes</taxon>
        <taxon>Pleosporomycetidae</taxon>
        <taxon>Pleosporales</taxon>
        <taxon>Tetraplosphaeriaceae</taxon>
        <taxon>Polyplosphaeria</taxon>
    </lineage>
</organism>
<evidence type="ECO:0000256" key="1">
    <source>
        <dbReference type="SAM" id="Phobius"/>
    </source>
</evidence>
<keyword evidence="1" id="KW-1133">Transmembrane helix</keyword>
<keyword evidence="3" id="KW-1185">Reference proteome</keyword>
<dbReference type="AlphaFoldDB" id="A0A9P4QNN3"/>
<name>A0A9P4QNN3_9PLEO</name>
<evidence type="ECO:0000313" key="2">
    <source>
        <dbReference type="EMBL" id="KAF2730788.1"/>
    </source>
</evidence>
<protein>
    <submittedName>
        <fullName evidence="2">Uncharacterized protein</fullName>
    </submittedName>
</protein>
<dbReference type="Proteomes" id="UP000799444">
    <property type="component" value="Unassembled WGS sequence"/>
</dbReference>
<reference evidence="2" key="1">
    <citation type="journal article" date="2020" name="Stud. Mycol.">
        <title>101 Dothideomycetes genomes: a test case for predicting lifestyles and emergence of pathogens.</title>
        <authorList>
            <person name="Haridas S."/>
            <person name="Albert R."/>
            <person name="Binder M."/>
            <person name="Bloem J."/>
            <person name="Labutti K."/>
            <person name="Salamov A."/>
            <person name="Andreopoulos B."/>
            <person name="Baker S."/>
            <person name="Barry K."/>
            <person name="Bills G."/>
            <person name="Bluhm B."/>
            <person name="Cannon C."/>
            <person name="Castanera R."/>
            <person name="Culley D."/>
            <person name="Daum C."/>
            <person name="Ezra D."/>
            <person name="Gonzalez J."/>
            <person name="Henrissat B."/>
            <person name="Kuo A."/>
            <person name="Liang C."/>
            <person name="Lipzen A."/>
            <person name="Lutzoni F."/>
            <person name="Magnuson J."/>
            <person name="Mondo S."/>
            <person name="Nolan M."/>
            <person name="Ohm R."/>
            <person name="Pangilinan J."/>
            <person name="Park H.-J."/>
            <person name="Ramirez L."/>
            <person name="Alfaro M."/>
            <person name="Sun H."/>
            <person name="Tritt A."/>
            <person name="Yoshinaga Y."/>
            <person name="Zwiers L.-H."/>
            <person name="Turgeon B."/>
            <person name="Goodwin S."/>
            <person name="Spatafora J."/>
            <person name="Crous P."/>
            <person name="Grigoriev I."/>
        </authorList>
    </citation>
    <scope>NUCLEOTIDE SEQUENCE</scope>
    <source>
        <strain evidence="2">CBS 125425</strain>
    </source>
</reference>
<feature type="transmembrane region" description="Helical" evidence="1">
    <location>
        <begin position="88"/>
        <end position="109"/>
    </location>
</feature>
<comment type="caution">
    <text evidence="2">The sequence shown here is derived from an EMBL/GenBank/DDBJ whole genome shotgun (WGS) entry which is preliminary data.</text>
</comment>
<keyword evidence="1" id="KW-0812">Transmembrane</keyword>
<evidence type="ECO:0000313" key="3">
    <source>
        <dbReference type="Proteomes" id="UP000799444"/>
    </source>
</evidence>
<sequence length="151" mass="16277">MVAVVLTPDCALHEAVCKSGARPVRRYPLGRPPVRRRLQGNVRWPVRQRGVDSIGVRGQSAAPGDTAVVSTTGPMPPAAKIPSRATAVGTWLVLLVGKIAACLVILSLLDECLTRHRAQVAQNRTRRCRGRTTAEECGLRGSPPFELPRLS</sequence>
<keyword evidence="1" id="KW-0472">Membrane</keyword>